<feature type="domain" description="YcaO" evidence="1">
    <location>
        <begin position="51"/>
        <end position="381"/>
    </location>
</feature>
<dbReference type="NCBIfam" id="TIGR00702">
    <property type="entry name" value="YcaO-type kinase domain"/>
    <property type="match status" value="1"/>
</dbReference>
<dbReference type="PANTHER" id="PTHR37809:SF1">
    <property type="entry name" value="RIBOSOMAL PROTEIN S12 METHYLTHIOTRANSFERASE ACCESSORY FACTOR YCAO"/>
    <property type="match status" value="1"/>
</dbReference>
<evidence type="ECO:0000313" key="2">
    <source>
        <dbReference type="EMBL" id="MQY46498.1"/>
    </source>
</evidence>
<organism evidence="2 3">
    <name type="scientific">Endobacterium cereale</name>
    <dbReference type="NCBI Taxonomy" id="2663029"/>
    <lineage>
        <taxon>Bacteria</taxon>
        <taxon>Pseudomonadati</taxon>
        <taxon>Pseudomonadota</taxon>
        <taxon>Alphaproteobacteria</taxon>
        <taxon>Hyphomicrobiales</taxon>
        <taxon>Rhizobiaceae</taxon>
        <taxon>Endobacterium</taxon>
    </lineage>
</organism>
<dbReference type="InterPro" id="IPR003776">
    <property type="entry name" value="YcaO-like_dom"/>
</dbReference>
<sequence>MSASETLARVHPFLAGYGITRVARHTNLDSLGIPVWCAYTPNSKSLVISNGKGLNDDDARASAVMEAIERAIAGDPECQFLTGSITDLVAGNVEPLKCPELLAKGSKVPPDEQVQTWIEGRCVFSDGPVAAPADAIMLDRTRKTPYHMTSDGLASGNNQAEAIAHALLERIERDAFVLWQLSSPQRRHATAVDTNSITSFAVRQLLDTIAKSGLRLQLFDITSDIGIPTYHALLGPKDLRERWQPRHFELTAGTGTHPRGERAIARAITEAAQSRLTYMSGARDDLYAEVYEQRLKTDLMELFEAAASRAIEISDPVDTDLLEITLAHLHAAGINRAYVFPLSLENKPFSVVKVVVPDLENLLGAFDRPFGHRALKRILRR</sequence>
<accession>A0A6A8A9B9</accession>
<evidence type="ECO:0000259" key="1">
    <source>
        <dbReference type="PROSITE" id="PS51664"/>
    </source>
</evidence>
<name>A0A6A8A9B9_9HYPH</name>
<dbReference type="AlphaFoldDB" id="A0A6A8A9B9"/>
<reference evidence="2 3" key="1">
    <citation type="submission" date="2019-11" db="EMBL/GenBank/DDBJ databases">
        <title>Genome analysis of Rhizobacterium cereale a novel genus and species isolated from maize roots in North Spain.</title>
        <authorList>
            <person name="Menendez E."/>
            <person name="Flores-Felix J.D."/>
            <person name="Ramirez-Bahena M.-H."/>
            <person name="Igual J.M."/>
            <person name="Garcia-Fraile P."/>
            <person name="Peix A."/>
            <person name="Velazquez E."/>
        </authorList>
    </citation>
    <scope>NUCLEOTIDE SEQUENCE [LARGE SCALE GENOMIC DNA]</scope>
    <source>
        <strain evidence="2 3">RZME27</strain>
    </source>
</reference>
<dbReference type="Gene3D" id="3.30.160.660">
    <property type="match status" value="1"/>
</dbReference>
<proteinExistence type="predicted"/>
<comment type="caution">
    <text evidence="2">The sequence shown here is derived from an EMBL/GenBank/DDBJ whole genome shotgun (WGS) entry which is preliminary data.</text>
</comment>
<dbReference type="PROSITE" id="PS51664">
    <property type="entry name" value="YCAO"/>
    <property type="match status" value="1"/>
</dbReference>
<dbReference type="Pfam" id="PF02624">
    <property type="entry name" value="YcaO"/>
    <property type="match status" value="1"/>
</dbReference>
<keyword evidence="3" id="KW-1185">Reference proteome</keyword>
<evidence type="ECO:0000313" key="3">
    <source>
        <dbReference type="Proteomes" id="UP000435138"/>
    </source>
</evidence>
<protein>
    <recommendedName>
        <fullName evidence="1">YcaO domain-containing protein</fullName>
    </recommendedName>
</protein>
<gene>
    <name evidence="2" type="ORF">GAO09_10620</name>
</gene>
<dbReference type="Proteomes" id="UP000435138">
    <property type="component" value="Unassembled WGS sequence"/>
</dbReference>
<dbReference type="PANTHER" id="PTHR37809">
    <property type="entry name" value="RIBOSOMAL PROTEIN S12 METHYLTHIOTRANSFERASE ACCESSORY FACTOR YCAO"/>
    <property type="match status" value="1"/>
</dbReference>
<dbReference type="EMBL" id="WIXI01000041">
    <property type="protein sequence ID" value="MQY46498.1"/>
    <property type="molecule type" value="Genomic_DNA"/>
</dbReference>